<evidence type="ECO:0000259" key="2">
    <source>
        <dbReference type="PROSITE" id="PS50158"/>
    </source>
</evidence>
<dbReference type="PROSITE" id="PS50158">
    <property type="entry name" value="ZF_CCHC"/>
    <property type="match status" value="1"/>
</dbReference>
<sequence>MEVANDMLNLGEDMPDPKIVEKILRTLFEKFTYIVCAIEESKDIRSMTMDGLQSSLRVHEQNMIRHDGEERVLKVEGQWRLSNFRGRGGYPARGRGRGGYQGRGRSNVNKENVECFKCHKMGHYKSECPV</sequence>
<keyword evidence="1" id="KW-0479">Metal-binding</keyword>
<keyword evidence="1" id="KW-0863">Zinc-finger</keyword>
<dbReference type="PANTHER" id="PTHR35317:SF23">
    <property type="entry name" value="OS04G0629600 PROTEIN"/>
    <property type="match status" value="1"/>
</dbReference>
<organism evidence="3 4">
    <name type="scientific">Camelina sativa</name>
    <name type="common">False flax</name>
    <name type="synonym">Myagrum sativum</name>
    <dbReference type="NCBI Taxonomy" id="90675"/>
    <lineage>
        <taxon>Eukaryota</taxon>
        <taxon>Viridiplantae</taxon>
        <taxon>Streptophyta</taxon>
        <taxon>Embryophyta</taxon>
        <taxon>Tracheophyta</taxon>
        <taxon>Spermatophyta</taxon>
        <taxon>Magnoliopsida</taxon>
        <taxon>eudicotyledons</taxon>
        <taxon>Gunneridae</taxon>
        <taxon>Pentapetalae</taxon>
        <taxon>rosids</taxon>
        <taxon>malvids</taxon>
        <taxon>Brassicales</taxon>
        <taxon>Brassicaceae</taxon>
        <taxon>Camelineae</taxon>
        <taxon>Camelina</taxon>
    </lineage>
</organism>
<reference evidence="3" key="1">
    <citation type="journal article" date="2014" name="Nat. Commun.">
        <title>The emerging biofuel crop Camelina sativa retains a highly undifferentiated hexaploid genome structure.</title>
        <authorList>
            <person name="Kagale S."/>
            <person name="Koh C."/>
            <person name="Nixon J."/>
            <person name="Bollina V."/>
            <person name="Clarke W.E."/>
            <person name="Tuteja R."/>
            <person name="Spillane C."/>
            <person name="Robinson S.J."/>
            <person name="Links M.G."/>
            <person name="Clarke C."/>
            <person name="Higgins E.E."/>
            <person name="Huebert T."/>
            <person name="Sharpe A.G."/>
            <person name="Parkin I.A."/>
        </authorList>
    </citation>
    <scope>NUCLEOTIDE SEQUENCE [LARGE SCALE GENOMIC DNA]</scope>
    <source>
        <strain evidence="3">cv. DH55</strain>
    </source>
</reference>
<dbReference type="Gene3D" id="4.10.60.10">
    <property type="entry name" value="Zinc finger, CCHC-type"/>
    <property type="match status" value="1"/>
</dbReference>
<dbReference type="RefSeq" id="XP_010445965.1">
    <property type="nucleotide sequence ID" value="XM_010447663.1"/>
</dbReference>
<keyword evidence="1" id="KW-0862">Zinc</keyword>
<dbReference type="GeneID" id="104728718"/>
<dbReference type="Proteomes" id="UP000694864">
    <property type="component" value="Chromosome 11"/>
</dbReference>
<evidence type="ECO:0000313" key="4">
    <source>
        <dbReference type="RefSeq" id="XP_010445965.1"/>
    </source>
</evidence>
<gene>
    <name evidence="4" type="primary">LOC104728718</name>
</gene>
<feature type="domain" description="CCHC-type" evidence="2">
    <location>
        <begin position="115"/>
        <end position="129"/>
    </location>
</feature>
<dbReference type="PANTHER" id="PTHR35317">
    <property type="entry name" value="OS04G0629600 PROTEIN"/>
    <property type="match status" value="1"/>
</dbReference>
<evidence type="ECO:0000313" key="3">
    <source>
        <dbReference type="Proteomes" id="UP000694864"/>
    </source>
</evidence>
<dbReference type="Pfam" id="PF14223">
    <property type="entry name" value="Retrotran_gag_2"/>
    <property type="match status" value="1"/>
</dbReference>
<reference evidence="4" key="2">
    <citation type="submission" date="2025-08" db="UniProtKB">
        <authorList>
            <consortium name="RefSeq"/>
        </authorList>
    </citation>
    <scope>IDENTIFICATION</scope>
    <source>
        <tissue evidence="4">Leaf</tissue>
    </source>
</reference>
<dbReference type="Pfam" id="PF00098">
    <property type="entry name" value="zf-CCHC"/>
    <property type="match status" value="1"/>
</dbReference>
<proteinExistence type="predicted"/>
<dbReference type="SMART" id="SM00343">
    <property type="entry name" value="ZnF_C2HC"/>
    <property type="match status" value="1"/>
</dbReference>
<name>A0ABM0UT86_CAMSA</name>
<dbReference type="SUPFAM" id="SSF57756">
    <property type="entry name" value="Retrovirus zinc finger-like domains"/>
    <property type="match status" value="1"/>
</dbReference>
<dbReference type="InterPro" id="IPR001878">
    <property type="entry name" value="Znf_CCHC"/>
</dbReference>
<dbReference type="InterPro" id="IPR036875">
    <property type="entry name" value="Znf_CCHC_sf"/>
</dbReference>
<protein>
    <submittedName>
        <fullName evidence="4">Uncharacterized protein LOC104728718</fullName>
    </submittedName>
</protein>
<evidence type="ECO:0000256" key="1">
    <source>
        <dbReference type="PROSITE-ProRule" id="PRU00047"/>
    </source>
</evidence>
<keyword evidence="3" id="KW-1185">Reference proteome</keyword>
<accession>A0ABM0UT86</accession>